<gene>
    <name evidence="1" type="ORF">GGX14DRAFT_176097</name>
</gene>
<dbReference type="EMBL" id="JARJCW010000007">
    <property type="protein sequence ID" value="KAJ7222315.1"/>
    <property type="molecule type" value="Genomic_DNA"/>
</dbReference>
<proteinExistence type="predicted"/>
<comment type="caution">
    <text evidence="1">The sequence shown here is derived from an EMBL/GenBank/DDBJ whole genome shotgun (WGS) entry which is preliminary data.</text>
</comment>
<name>A0AAD6YKT0_9AGAR</name>
<evidence type="ECO:0000313" key="1">
    <source>
        <dbReference type="EMBL" id="KAJ7222315.1"/>
    </source>
</evidence>
<dbReference type="Proteomes" id="UP001219525">
    <property type="component" value="Unassembled WGS sequence"/>
</dbReference>
<reference evidence="1" key="1">
    <citation type="submission" date="2023-03" db="EMBL/GenBank/DDBJ databases">
        <title>Massive genome expansion in bonnet fungi (Mycena s.s.) driven by repeated elements and novel gene families across ecological guilds.</title>
        <authorList>
            <consortium name="Lawrence Berkeley National Laboratory"/>
            <person name="Harder C.B."/>
            <person name="Miyauchi S."/>
            <person name="Viragh M."/>
            <person name="Kuo A."/>
            <person name="Thoen E."/>
            <person name="Andreopoulos B."/>
            <person name="Lu D."/>
            <person name="Skrede I."/>
            <person name="Drula E."/>
            <person name="Henrissat B."/>
            <person name="Morin E."/>
            <person name="Kohler A."/>
            <person name="Barry K."/>
            <person name="LaButti K."/>
            <person name="Morin E."/>
            <person name="Salamov A."/>
            <person name="Lipzen A."/>
            <person name="Mereny Z."/>
            <person name="Hegedus B."/>
            <person name="Baldrian P."/>
            <person name="Stursova M."/>
            <person name="Weitz H."/>
            <person name="Taylor A."/>
            <person name="Grigoriev I.V."/>
            <person name="Nagy L.G."/>
            <person name="Martin F."/>
            <person name="Kauserud H."/>
        </authorList>
    </citation>
    <scope>NUCLEOTIDE SEQUENCE</scope>
    <source>
        <strain evidence="1">9144</strain>
    </source>
</reference>
<keyword evidence="2" id="KW-1185">Reference proteome</keyword>
<organism evidence="1 2">
    <name type="scientific">Mycena pura</name>
    <dbReference type="NCBI Taxonomy" id="153505"/>
    <lineage>
        <taxon>Eukaryota</taxon>
        <taxon>Fungi</taxon>
        <taxon>Dikarya</taxon>
        <taxon>Basidiomycota</taxon>
        <taxon>Agaricomycotina</taxon>
        <taxon>Agaricomycetes</taxon>
        <taxon>Agaricomycetidae</taxon>
        <taxon>Agaricales</taxon>
        <taxon>Marasmiineae</taxon>
        <taxon>Mycenaceae</taxon>
        <taxon>Mycena</taxon>
    </lineage>
</organism>
<dbReference type="AlphaFoldDB" id="A0AAD6YKT0"/>
<accession>A0AAD6YKT0</accession>
<sequence>MSVAIPSYSSPDPFRLHVPPPTSGIIFDNNPEHVLDLALCRLQTAGIRLVEWQDLVYRRMGVPACIKNYCYLVPDALVPHASQVLTDLGLPLSPATKFELTVSGDFAARAYSHRITRSTCCARVQHLMLYPQSFATLVDAELEEHPPSHVRLPCSAPVLVPTAPAVYASILRMMLQYDRFDPVVVELSSQLSELIGYHLLGLKDGYIEEEDWERWEVDRRIEDAVHVVRAWGMDQVWRDGEQWMGDALAEMVKTGGIEHLPTKPRTP</sequence>
<evidence type="ECO:0000313" key="2">
    <source>
        <dbReference type="Proteomes" id="UP001219525"/>
    </source>
</evidence>
<protein>
    <submittedName>
        <fullName evidence="1">Uncharacterized protein</fullName>
    </submittedName>
</protein>